<feature type="region of interest" description="Disordered" evidence="1">
    <location>
        <begin position="218"/>
        <end position="247"/>
    </location>
</feature>
<keyword evidence="3" id="KW-1185">Reference proteome</keyword>
<feature type="compositionally biased region" description="Low complexity" evidence="1">
    <location>
        <begin position="218"/>
        <end position="234"/>
    </location>
</feature>
<protein>
    <submittedName>
        <fullName evidence="2">Uncharacterized protein</fullName>
    </submittedName>
</protein>
<gene>
    <name evidence="2" type="ORF">CLAFUR5_02251</name>
</gene>
<evidence type="ECO:0000313" key="3">
    <source>
        <dbReference type="Proteomes" id="UP000756132"/>
    </source>
</evidence>
<accession>A0A9Q8L654</accession>
<name>A0A9Q8L654_PASFU</name>
<evidence type="ECO:0000313" key="2">
    <source>
        <dbReference type="EMBL" id="UJO10928.1"/>
    </source>
</evidence>
<dbReference type="Proteomes" id="UP000756132">
    <property type="component" value="Chromosome 1"/>
</dbReference>
<evidence type="ECO:0000256" key="1">
    <source>
        <dbReference type="SAM" id="MobiDB-lite"/>
    </source>
</evidence>
<dbReference type="KEGG" id="ffu:CLAFUR5_02251"/>
<dbReference type="EMBL" id="CP090163">
    <property type="protein sequence ID" value="UJO10928.1"/>
    <property type="molecule type" value="Genomic_DNA"/>
</dbReference>
<organism evidence="2 3">
    <name type="scientific">Passalora fulva</name>
    <name type="common">Tomato leaf mold</name>
    <name type="synonym">Cladosporium fulvum</name>
    <dbReference type="NCBI Taxonomy" id="5499"/>
    <lineage>
        <taxon>Eukaryota</taxon>
        <taxon>Fungi</taxon>
        <taxon>Dikarya</taxon>
        <taxon>Ascomycota</taxon>
        <taxon>Pezizomycotina</taxon>
        <taxon>Dothideomycetes</taxon>
        <taxon>Dothideomycetidae</taxon>
        <taxon>Mycosphaerellales</taxon>
        <taxon>Mycosphaerellaceae</taxon>
        <taxon>Fulvia</taxon>
    </lineage>
</organism>
<reference evidence="2" key="1">
    <citation type="submission" date="2021-12" db="EMBL/GenBank/DDBJ databases">
        <authorList>
            <person name="Zaccaron A."/>
            <person name="Stergiopoulos I."/>
        </authorList>
    </citation>
    <scope>NUCLEOTIDE SEQUENCE</scope>
    <source>
        <strain evidence="2">Race5_Kim</strain>
    </source>
</reference>
<reference evidence="2" key="2">
    <citation type="journal article" date="2022" name="Microb. Genom.">
        <title>A chromosome-scale genome assembly of the tomato pathogen Cladosporium fulvum reveals a compartmentalized genome architecture and the presence of a dispensable chromosome.</title>
        <authorList>
            <person name="Zaccaron A.Z."/>
            <person name="Chen L.H."/>
            <person name="Samaras A."/>
            <person name="Stergiopoulos I."/>
        </authorList>
    </citation>
    <scope>NUCLEOTIDE SEQUENCE</scope>
    <source>
        <strain evidence="2">Race5_Kim</strain>
    </source>
</reference>
<sequence>MPCASPGQIVSSAARIYTHSFVLLHQDVFRFLAYAEQRAHTGSSIAGNDKNRSLSLPTSVGTACAATSSKSAYLTRRQKMAENMKIYEKNDKGLWVWTDHTCKQYDEDDFDPDTNLEWAVQWVIWSFKAALGWTGLCTWVGKSIDISGSPTFDTILILMPSFLLPVVHGVVVRQQGVNMSEGKAAQLAQSTFSTTLESMSWFYEVVAEAWKRPVQLPQTPLTPQFSRSPGSPRSPRTPRMKRRSVRQ</sequence>
<dbReference type="RefSeq" id="XP_047755294.1">
    <property type="nucleotide sequence ID" value="XM_047901399.1"/>
</dbReference>
<dbReference type="AlphaFoldDB" id="A0A9Q8L654"/>
<proteinExistence type="predicted"/>
<feature type="compositionally biased region" description="Basic residues" evidence="1">
    <location>
        <begin position="236"/>
        <end position="247"/>
    </location>
</feature>
<dbReference type="GeneID" id="71982129"/>